<evidence type="ECO:0000256" key="2">
    <source>
        <dbReference type="SAM" id="Phobius"/>
    </source>
</evidence>
<evidence type="ECO:0000259" key="4">
    <source>
        <dbReference type="Pfam" id="PF23601"/>
    </source>
</evidence>
<name>A0A482T8Q9_9EURY</name>
<reference evidence="5 6" key="1">
    <citation type="submission" date="2018-12" db="EMBL/GenBank/DDBJ databases">
        <title>Genome analysis provides insights into bioremediation potentialities of Halogeometricum borinquense strain N11.</title>
        <authorList>
            <person name="Najjari A."/>
            <person name="Youssef N."/>
            <person name="Fhoula I."/>
            <person name="Ben Dhia O."/>
            <person name="Mahjoubi M."/>
            <person name="Ouzari H.I."/>
            <person name="Cherif A."/>
        </authorList>
    </citation>
    <scope>NUCLEOTIDE SEQUENCE [LARGE SCALE GENOMIC DNA]</scope>
    <source>
        <strain evidence="5 6">N11</strain>
    </source>
</reference>
<dbReference type="Pfam" id="PF23600">
    <property type="entry name" value="CdpA_N"/>
    <property type="match status" value="1"/>
</dbReference>
<gene>
    <name evidence="5" type="ORF">ELS19_03085</name>
</gene>
<evidence type="ECO:0000259" key="3">
    <source>
        <dbReference type="Pfam" id="PF23600"/>
    </source>
</evidence>
<sequence>MTSLSEAYHKGERAGPGLQRLLLGLGMFLLGVLLVVAGIVVATTSVLRGDGMSLGDVRELGGILAGVGVPLVFLGIFTVTPSGRLTKAAAIVGAGIALAGVALFWHAYPCQWSGSLCRRGRPDLTLLTVSVYFLGTLTTFWCLFVGVANFKTRNAPGGTATVEVTKKGETRYVEVERDRSRGGLGGIGFLGGTPDGDTETQTARQSQTGQSGTVSDGGTDAASITSPQGTGTQSQSRSRSPQSPSGPQSQSSSSPQSQSQSRGSRSQSERGSSDQTAGDTYCGNCAHFDYVRTDDGIQPYCGYHEELMDDMDPCDEWASKR</sequence>
<feature type="region of interest" description="Disordered" evidence="1">
    <location>
        <begin position="174"/>
        <end position="284"/>
    </location>
</feature>
<evidence type="ECO:0000313" key="5">
    <source>
        <dbReference type="EMBL" id="RYJ13052.1"/>
    </source>
</evidence>
<feature type="transmembrane region" description="Helical" evidence="2">
    <location>
        <begin position="127"/>
        <end position="148"/>
    </location>
</feature>
<dbReference type="Proteomes" id="UP000294028">
    <property type="component" value="Unassembled WGS sequence"/>
</dbReference>
<feature type="transmembrane region" description="Helical" evidence="2">
    <location>
        <begin position="21"/>
        <end position="42"/>
    </location>
</feature>
<feature type="compositionally biased region" description="Polar residues" evidence="1">
    <location>
        <begin position="199"/>
        <end position="216"/>
    </location>
</feature>
<dbReference type="EMBL" id="RZHH01000002">
    <property type="protein sequence ID" value="RYJ13052.1"/>
    <property type="molecule type" value="Genomic_DNA"/>
</dbReference>
<dbReference type="Pfam" id="PF23601">
    <property type="entry name" value="CdpA_C"/>
    <property type="match status" value="1"/>
</dbReference>
<keyword evidence="2" id="KW-0812">Transmembrane</keyword>
<dbReference type="OMA" id="DRYCGNC"/>
<dbReference type="InterPro" id="IPR055563">
    <property type="entry name" value="CdpA_N"/>
</dbReference>
<evidence type="ECO:0000256" key="1">
    <source>
        <dbReference type="SAM" id="MobiDB-lite"/>
    </source>
</evidence>
<feature type="transmembrane region" description="Helical" evidence="2">
    <location>
        <begin position="88"/>
        <end position="107"/>
    </location>
</feature>
<protein>
    <submittedName>
        <fullName evidence="5">Ribonuclease BN</fullName>
    </submittedName>
</protein>
<organism evidence="5 6">
    <name type="scientific">Halogeometricum borinquense</name>
    <dbReference type="NCBI Taxonomy" id="60847"/>
    <lineage>
        <taxon>Archaea</taxon>
        <taxon>Methanobacteriati</taxon>
        <taxon>Methanobacteriota</taxon>
        <taxon>Stenosarchaea group</taxon>
        <taxon>Halobacteria</taxon>
        <taxon>Halobacteriales</taxon>
        <taxon>Haloferacaceae</taxon>
        <taxon>Halogeometricum</taxon>
    </lineage>
</organism>
<dbReference type="AlphaFoldDB" id="A0A482T8Q9"/>
<keyword evidence="2" id="KW-1133">Transmembrane helix</keyword>
<feature type="compositionally biased region" description="Low complexity" evidence="1">
    <location>
        <begin position="225"/>
        <end position="266"/>
    </location>
</feature>
<accession>A0A482T8Q9</accession>
<proteinExistence type="predicted"/>
<keyword evidence="2" id="KW-0472">Membrane</keyword>
<evidence type="ECO:0000313" key="6">
    <source>
        <dbReference type="Proteomes" id="UP000294028"/>
    </source>
</evidence>
<feature type="domain" description="Cell division protein A N-terminal" evidence="3">
    <location>
        <begin position="2"/>
        <end position="156"/>
    </location>
</feature>
<dbReference type="InterPro" id="IPR055564">
    <property type="entry name" value="CdpA_C"/>
</dbReference>
<dbReference type="GeneID" id="9994293"/>
<feature type="domain" description="Cell division protein A C-terminal" evidence="4">
    <location>
        <begin position="279"/>
        <end position="319"/>
    </location>
</feature>
<feature type="transmembrane region" description="Helical" evidence="2">
    <location>
        <begin position="62"/>
        <end position="81"/>
    </location>
</feature>
<comment type="caution">
    <text evidence="5">The sequence shown here is derived from an EMBL/GenBank/DDBJ whole genome shotgun (WGS) entry which is preliminary data.</text>
</comment>
<feature type="compositionally biased region" description="Gly residues" evidence="1">
    <location>
        <begin position="182"/>
        <end position="194"/>
    </location>
</feature>
<dbReference type="RefSeq" id="WP_006056510.1">
    <property type="nucleotide sequence ID" value="NZ_RZHH01000002.1"/>
</dbReference>